<proteinExistence type="predicted"/>
<gene>
    <name evidence="1" type="ORF">ACFL27_15245</name>
</gene>
<dbReference type="EMBL" id="JBHPBY010000200">
    <property type="protein sequence ID" value="MFC1851550.1"/>
    <property type="molecule type" value="Genomic_DNA"/>
</dbReference>
<accession>A0ABV6YZD4</accession>
<sequence>MEAALALQSAHLAALEKLSQKEERQERKSRFQWALDGVKAEYTPLQLPEMILKAYTGNYGTR</sequence>
<comment type="caution">
    <text evidence="1">The sequence shown here is derived from an EMBL/GenBank/DDBJ whole genome shotgun (WGS) entry which is preliminary data.</text>
</comment>
<protein>
    <submittedName>
        <fullName evidence="1">Uncharacterized protein</fullName>
    </submittedName>
</protein>
<evidence type="ECO:0000313" key="1">
    <source>
        <dbReference type="EMBL" id="MFC1851550.1"/>
    </source>
</evidence>
<evidence type="ECO:0000313" key="2">
    <source>
        <dbReference type="Proteomes" id="UP001594351"/>
    </source>
</evidence>
<keyword evidence="2" id="KW-1185">Reference proteome</keyword>
<organism evidence="1 2">
    <name type="scientific">candidate division CSSED10-310 bacterium</name>
    <dbReference type="NCBI Taxonomy" id="2855610"/>
    <lineage>
        <taxon>Bacteria</taxon>
        <taxon>Bacteria division CSSED10-310</taxon>
    </lineage>
</organism>
<dbReference type="Proteomes" id="UP001594351">
    <property type="component" value="Unassembled WGS sequence"/>
</dbReference>
<reference evidence="1 2" key="1">
    <citation type="submission" date="2024-09" db="EMBL/GenBank/DDBJ databases">
        <title>Laminarin stimulates single cell rates of sulfate reduction while oxygen inhibits transcriptomic activity in coastal marine sediment.</title>
        <authorList>
            <person name="Lindsay M."/>
            <person name="Orcutt B."/>
            <person name="Emerson D."/>
            <person name="Stepanauskas R."/>
            <person name="D'Angelo T."/>
        </authorList>
    </citation>
    <scope>NUCLEOTIDE SEQUENCE [LARGE SCALE GENOMIC DNA]</scope>
    <source>
        <strain evidence="1">SAG AM-311-K15</strain>
    </source>
</reference>
<name>A0ABV6YZD4_UNCC1</name>